<evidence type="ECO:0000256" key="8">
    <source>
        <dbReference type="ARBA" id="ARBA00022833"/>
    </source>
</evidence>
<dbReference type="HAMAP" id="MF_00041">
    <property type="entry name" value="Cys_tRNA_synth"/>
    <property type="match status" value="1"/>
</dbReference>
<feature type="binding site" evidence="13">
    <location>
        <position position="268"/>
    </location>
    <ligand>
        <name>ATP</name>
        <dbReference type="ChEBI" id="CHEBI:30616"/>
    </ligand>
</feature>
<keyword evidence="5 13" id="KW-0436">Ligase</keyword>
<dbReference type="GO" id="GO:0005524">
    <property type="term" value="F:ATP binding"/>
    <property type="evidence" value="ECO:0007669"/>
    <property type="project" value="UniProtKB-UniRule"/>
</dbReference>
<dbReference type="CDD" id="cd00672">
    <property type="entry name" value="CysRS_core"/>
    <property type="match status" value="1"/>
</dbReference>
<dbReference type="Pfam" id="PF09190">
    <property type="entry name" value="DALR_2"/>
    <property type="match status" value="1"/>
</dbReference>
<keyword evidence="6 13" id="KW-0479">Metal-binding</keyword>
<keyword evidence="4 13" id="KW-0963">Cytoplasm</keyword>
<feature type="binding site" evidence="13">
    <location>
        <position position="207"/>
    </location>
    <ligand>
        <name>Zn(2+)</name>
        <dbReference type="ChEBI" id="CHEBI:29105"/>
    </ligand>
</feature>
<feature type="binding site" evidence="13">
    <location>
        <position position="237"/>
    </location>
    <ligand>
        <name>Zn(2+)</name>
        <dbReference type="ChEBI" id="CHEBI:29105"/>
    </ligand>
</feature>
<dbReference type="EMBL" id="KC811149">
    <property type="protein sequence ID" value="AGQ20038.1"/>
    <property type="molecule type" value="Genomic_DNA"/>
</dbReference>
<feature type="short sequence motif" description="'HIGH' region" evidence="13">
    <location>
        <begin position="29"/>
        <end position="39"/>
    </location>
</feature>
<evidence type="ECO:0000256" key="1">
    <source>
        <dbReference type="ARBA" id="ARBA00004496"/>
    </source>
</evidence>
<keyword evidence="8 13" id="KW-0862">Zinc</keyword>
<dbReference type="InterPro" id="IPR009080">
    <property type="entry name" value="tRNAsynth_Ia_anticodon-bd"/>
</dbReference>
<dbReference type="SUPFAM" id="SSF47323">
    <property type="entry name" value="Anticodon-binding domain of a subclass of class I aminoacyl-tRNA synthetases"/>
    <property type="match status" value="1"/>
</dbReference>
<feature type="binding site" evidence="13">
    <location>
        <position position="27"/>
    </location>
    <ligand>
        <name>Zn(2+)</name>
        <dbReference type="ChEBI" id="CHEBI:29105"/>
    </ligand>
</feature>
<sequence>MLKLYNTLTKSEELANFPSKEVKVYLCGPTVQSSPHIGHGRSAVVFDFLVRYLNYIGKEVVFARNITDIDDKIIEKSLEQGITYNELTSKVSQEFNEAYLALNCKIPNHEPKATESIEEIIDLIKLLENKEIAYQTSSGVYFDISKYDNYLELSGRSLEDLISGTRVDLVEDKKNNEDFALWKFAKENEPSWKSPWGLGRPGWHIECSAMIHGLFGNQGIDIHCGGNDLIFPHHENERAQSESAFNEKFVNFWLHNGMVNLSGKKMSKSEGNIKLLSDYINMFDGNTIRYFFLRANYRKPQEFSENLLQESDKTFKNIINFIGDTNSDPVDEHLIQLFEESMNDDLNTPKFVGEMFNYMKLSENQNEEKKLKIKSTIRYIFETLGFIFTTNDKRQNEEIFKEFFIKYNIKFSNVDSAMSSYIELRQELRDKKEYESADNMRKDIESIGIIIEDGIESGWRWSTS</sequence>
<evidence type="ECO:0000256" key="9">
    <source>
        <dbReference type="ARBA" id="ARBA00022840"/>
    </source>
</evidence>
<comment type="subcellular location">
    <subcellularLocation>
        <location evidence="1 13">Cytoplasm</location>
    </subcellularLocation>
</comment>
<name>S5DQW4_9ACTN</name>
<dbReference type="PANTHER" id="PTHR10890:SF3">
    <property type="entry name" value="CYSTEINE--TRNA LIGASE, CYTOPLASMIC"/>
    <property type="match status" value="1"/>
</dbReference>
<dbReference type="GO" id="GO:0005829">
    <property type="term" value="C:cytosol"/>
    <property type="evidence" value="ECO:0007669"/>
    <property type="project" value="TreeGrafter"/>
</dbReference>
<dbReference type="InterPro" id="IPR024909">
    <property type="entry name" value="Cys-tRNA/MSH_ligase"/>
</dbReference>
<feature type="domain" description="tRNA synthetases class I catalytic" evidence="14">
    <location>
        <begin position="18"/>
        <end position="311"/>
    </location>
</feature>
<feature type="binding site" evidence="13">
    <location>
        <position position="233"/>
    </location>
    <ligand>
        <name>Zn(2+)</name>
        <dbReference type="ChEBI" id="CHEBI:29105"/>
    </ligand>
</feature>
<keyword evidence="9 13" id="KW-0067">ATP-binding</keyword>
<keyword evidence="7 13" id="KW-0547">Nucleotide-binding</keyword>
<dbReference type="PRINTS" id="PR00983">
    <property type="entry name" value="TRNASYNTHCYS"/>
</dbReference>
<dbReference type="InterPro" id="IPR014729">
    <property type="entry name" value="Rossmann-like_a/b/a_fold"/>
</dbReference>
<evidence type="ECO:0000256" key="13">
    <source>
        <dbReference type="HAMAP-Rule" id="MF_00041"/>
    </source>
</evidence>
<feature type="short sequence motif" description="'KMSKS' region" evidence="13">
    <location>
        <begin position="265"/>
        <end position="269"/>
    </location>
</feature>
<evidence type="ECO:0000259" key="14">
    <source>
        <dbReference type="Pfam" id="PF01406"/>
    </source>
</evidence>
<keyword evidence="10 13" id="KW-0648">Protein biosynthesis</keyword>
<dbReference type="Gene3D" id="1.20.120.1910">
    <property type="entry name" value="Cysteine-tRNA ligase, C-terminal anti-codon recognition domain"/>
    <property type="match status" value="1"/>
</dbReference>
<dbReference type="NCBIfam" id="TIGR00435">
    <property type="entry name" value="cysS"/>
    <property type="match status" value="1"/>
</dbReference>
<reference evidence="16" key="1">
    <citation type="journal article" date="2013" name="Sci. Rep.">
        <title>Metagenomics uncovers a new group of low GC and ultra-small marine Actinobacteria.</title>
        <authorList>
            <person name="Ghai R."/>
            <person name="Mizuno C.M."/>
            <person name="Picazo A."/>
            <person name="Camacho A."/>
            <person name="Rodriguez-Valera F."/>
        </authorList>
    </citation>
    <scope>NUCLEOTIDE SEQUENCE</scope>
</reference>
<protein>
    <recommendedName>
        <fullName evidence="13">Cysteine--tRNA ligase</fullName>
        <ecNumber evidence="13">6.1.1.16</ecNumber>
    </recommendedName>
    <alternativeName>
        <fullName evidence="13">Cysteinyl-tRNA synthetase</fullName>
        <shortName evidence="13">CysRS</shortName>
    </alternativeName>
</protein>
<comment type="similarity">
    <text evidence="2 13">Belongs to the class-I aminoacyl-tRNA synthetase family.</text>
</comment>
<evidence type="ECO:0000259" key="15">
    <source>
        <dbReference type="Pfam" id="PF09190"/>
    </source>
</evidence>
<evidence type="ECO:0000313" key="16">
    <source>
        <dbReference type="EMBL" id="AGQ20038.1"/>
    </source>
</evidence>
<gene>
    <name evidence="13" type="primary">cysS</name>
</gene>
<dbReference type="Pfam" id="PF01406">
    <property type="entry name" value="tRNA-synt_1e"/>
    <property type="match status" value="1"/>
</dbReference>
<evidence type="ECO:0000256" key="4">
    <source>
        <dbReference type="ARBA" id="ARBA00022490"/>
    </source>
</evidence>
<comment type="subunit">
    <text evidence="3 13">Monomer.</text>
</comment>
<proteinExistence type="inferred from homology"/>
<evidence type="ECO:0000256" key="5">
    <source>
        <dbReference type="ARBA" id="ARBA00022598"/>
    </source>
</evidence>
<feature type="domain" description="Cysteinyl-tRNA synthetase class Ia DALR" evidence="15">
    <location>
        <begin position="338"/>
        <end position="388"/>
    </location>
</feature>
<dbReference type="InterPro" id="IPR015803">
    <property type="entry name" value="Cys-tRNA-ligase"/>
</dbReference>
<dbReference type="SUPFAM" id="SSF52374">
    <property type="entry name" value="Nucleotidylyl transferase"/>
    <property type="match status" value="1"/>
</dbReference>
<evidence type="ECO:0000256" key="7">
    <source>
        <dbReference type="ARBA" id="ARBA00022741"/>
    </source>
</evidence>
<keyword evidence="11 13" id="KW-0030">Aminoacyl-tRNA synthetase</keyword>
<dbReference type="InterPro" id="IPR032678">
    <property type="entry name" value="tRNA-synt_1_cat_dom"/>
</dbReference>
<comment type="catalytic activity">
    <reaction evidence="12 13">
        <text>tRNA(Cys) + L-cysteine + ATP = L-cysteinyl-tRNA(Cys) + AMP + diphosphate</text>
        <dbReference type="Rhea" id="RHEA:17773"/>
        <dbReference type="Rhea" id="RHEA-COMP:9661"/>
        <dbReference type="Rhea" id="RHEA-COMP:9679"/>
        <dbReference type="ChEBI" id="CHEBI:30616"/>
        <dbReference type="ChEBI" id="CHEBI:33019"/>
        <dbReference type="ChEBI" id="CHEBI:35235"/>
        <dbReference type="ChEBI" id="CHEBI:78442"/>
        <dbReference type="ChEBI" id="CHEBI:78517"/>
        <dbReference type="ChEBI" id="CHEBI:456215"/>
        <dbReference type="EC" id="6.1.1.16"/>
    </reaction>
</comment>
<evidence type="ECO:0000256" key="12">
    <source>
        <dbReference type="ARBA" id="ARBA00047398"/>
    </source>
</evidence>
<dbReference type="AlphaFoldDB" id="S5DQW4"/>
<dbReference type="GO" id="GO:0008270">
    <property type="term" value="F:zinc ion binding"/>
    <property type="evidence" value="ECO:0007669"/>
    <property type="project" value="UniProtKB-UniRule"/>
</dbReference>
<dbReference type="Gene3D" id="3.40.50.620">
    <property type="entry name" value="HUPs"/>
    <property type="match status" value="1"/>
</dbReference>
<evidence type="ECO:0000256" key="3">
    <source>
        <dbReference type="ARBA" id="ARBA00011245"/>
    </source>
</evidence>
<dbReference type="PANTHER" id="PTHR10890">
    <property type="entry name" value="CYSTEINYL-TRNA SYNTHETASE"/>
    <property type="match status" value="1"/>
</dbReference>
<evidence type="ECO:0000256" key="2">
    <source>
        <dbReference type="ARBA" id="ARBA00005594"/>
    </source>
</evidence>
<dbReference type="InterPro" id="IPR015273">
    <property type="entry name" value="Cys-tRNA-synt_Ia_DALR"/>
</dbReference>
<organism evidence="16">
    <name type="scientific">Candidatus Actinomarina minuta</name>
    <dbReference type="NCBI Taxonomy" id="1389454"/>
    <lineage>
        <taxon>Bacteria</taxon>
        <taxon>Bacillati</taxon>
        <taxon>Actinomycetota</taxon>
        <taxon>Actinomycetes</taxon>
        <taxon>Candidatus Actinomarinidae</taxon>
        <taxon>Candidatus Actinomarinales</taxon>
        <taxon>Candidatus Actinomarineae</taxon>
        <taxon>Candidatus Actinomarinaceae</taxon>
        <taxon>Candidatus Actinomarina</taxon>
    </lineage>
</organism>
<dbReference type="GO" id="GO:0004817">
    <property type="term" value="F:cysteine-tRNA ligase activity"/>
    <property type="evidence" value="ECO:0007669"/>
    <property type="project" value="UniProtKB-UniRule"/>
</dbReference>
<evidence type="ECO:0000256" key="10">
    <source>
        <dbReference type="ARBA" id="ARBA00022917"/>
    </source>
</evidence>
<comment type="cofactor">
    <cofactor evidence="13">
        <name>Zn(2+)</name>
        <dbReference type="ChEBI" id="CHEBI:29105"/>
    </cofactor>
    <text evidence="13">Binds 1 zinc ion per subunit.</text>
</comment>
<evidence type="ECO:0000256" key="6">
    <source>
        <dbReference type="ARBA" id="ARBA00022723"/>
    </source>
</evidence>
<dbReference type="GO" id="GO:0006423">
    <property type="term" value="P:cysteinyl-tRNA aminoacylation"/>
    <property type="evidence" value="ECO:0007669"/>
    <property type="project" value="UniProtKB-UniRule"/>
</dbReference>
<accession>S5DQW4</accession>
<evidence type="ECO:0000256" key="11">
    <source>
        <dbReference type="ARBA" id="ARBA00023146"/>
    </source>
</evidence>
<dbReference type="EC" id="6.1.1.16" evidence="13"/>